<dbReference type="PROSITE" id="PS51309">
    <property type="entry name" value="PABC"/>
    <property type="match status" value="1"/>
</dbReference>
<dbReference type="FunFam" id="1.10.1900.10:FF:000004">
    <property type="entry name" value="Polyadenylate-binding protein"/>
    <property type="match status" value="1"/>
</dbReference>
<feature type="compositionally biased region" description="Gly residues" evidence="2">
    <location>
        <begin position="1"/>
        <end position="14"/>
    </location>
</feature>
<comment type="caution">
    <text evidence="4">The sequence shown here is derived from an EMBL/GenBank/DDBJ whole genome shotgun (WGS) entry which is preliminary data.</text>
</comment>
<feature type="domain" description="PABC" evidence="3">
    <location>
        <begin position="32"/>
        <end position="109"/>
    </location>
</feature>
<dbReference type="GO" id="GO:0000209">
    <property type="term" value="P:protein polyubiquitination"/>
    <property type="evidence" value="ECO:0007669"/>
    <property type="project" value="TreeGrafter"/>
</dbReference>
<dbReference type="EMBL" id="JAPWDO010000006">
    <property type="protein sequence ID" value="KAJ5466413.1"/>
    <property type="molecule type" value="Genomic_DNA"/>
</dbReference>
<keyword evidence="5" id="KW-1185">Reference proteome</keyword>
<sequence>MPQAFGRGGGGRGVPDGSWSWSARPWRPARWRARLCQPGSPRRSPPQQKQMLGEALYPKIQAQQPELAGKITGMLLEMDNTELLGLLDDEEALRGKVDEALNVYDEYMKNKGDGETEPKPQEAAKEAPAEENKS</sequence>
<dbReference type="PANTHER" id="PTHR46276:SF1">
    <property type="entry name" value="E3 UBIQUITIN-PROTEIN LIGASE UBR5"/>
    <property type="match status" value="1"/>
</dbReference>
<feature type="region of interest" description="Disordered" evidence="2">
    <location>
        <begin position="108"/>
        <end position="134"/>
    </location>
</feature>
<evidence type="ECO:0000313" key="5">
    <source>
        <dbReference type="Proteomes" id="UP001147760"/>
    </source>
</evidence>
<dbReference type="Gene3D" id="1.10.1900.10">
    <property type="entry name" value="c-terminal domain of poly(a) binding protein"/>
    <property type="match status" value="1"/>
</dbReference>
<accession>A0A9W9WJY3</accession>
<dbReference type="GO" id="GO:0034450">
    <property type="term" value="F:ubiquitin-ubiquitin ligase activity"/>
    <property type="evidence" value="ECO:0007669"/>
    <property type="project" value="TreeGrafter"/>
</dbReference>
<dbReference type="Pfam" id="PF00658">
    <property type="entry name" value="MLLE"/>
    <property type="match status" value="1"/>
</dbReference>
<evidence type="ECO:0000313" key="4">
    <source>
        <dbReference type="EMBL" id="KAJ5466413.1"/>
    </source>
</evidence>
<evidence type="ECO:0000256" key="1">
    <source>
        <dbReference type="ARBA" id="ARBA00008557"/>
    </source>
</evidence>
<dbReference type="GO" id="GO:0005737">
    <property type="term" value="C:cytoplasm"/>
    <property type="evidence" value="ECO:0007669"/>
    <property type="project" value="TreeGrafter"/>
</dbReference>
<organism evidence="4 5">
    <name type="scientific">Penicillium desertorum</name>
    <dbReference type="NCBI Taxonomy" id="1303715"/>
    <lineage>
        <taxon>Eukaryota</taxon>
        <taxon>Fungi</taxon>
        <taxon>Dikarya</taxon>
        <taxon>Ascomycota</taxon>
        <taxon>Pezizomycotina</taxon>
        <taxon>Eurotiomycetes</taxon>
        <taxon>Eurotiomycetidae</taxon>
        <taxon>Eurotiales</taxon>
        <taxon>Aspergillaceae</taxon>
        <taxon>Penicillium</taxon>
    </lineage>
</organism>
<dbReference type="GO" id="GO:0003723">
    <property type="term" value="F:RNA binding"/>
    <property type="evidence" value="ECO:0007669"/>
    <property type="project" value="InterPro"/>
</dbReference>
<dbReference type="InterPro" id="IPR002004">
    <property type="entry name" value="PABP_HYD_C"/>
</dbReference>
<name>A0A9W9WJY3_9EURO</name>
<reference evidence="4" key="1">
    <citation type="submission" date="2022-12" db="EMBL/GenBank/DDBJ databases">
        <authorList>
            <person name="Petersen C."/>
        </authorList>
    </citation>
    <scope>NUCLEOTIDE SEQUENCE</scope>
    <source>
        <strain evidence="4">IBT 17660</strain>
    </source>
</reference>
<evidence type="ECO:0000259" key="3">
    <source>
        <dbReference type="PROSITE" id="PS51309"/>
    </source>
</evidence>
<dbReference type="AlphaFoldDB" id="A0A9W9WJY3"/>
<evidence type="ECO:0000256" key="2">
    <source>
        <dbReference type="SAM" id="MobiDB-lite"/>
    </source>
</evidence>
<dbReference type="GO" id="GO:0005634">
    <property type="term" value="C:nucleus"/>
    <property type="evidence" value="ECO:0007669"/>
    <property type="project" value="TreeGrafter"/>
</dbReference>
<dbReference type="SMART" id="SM00517">
    <property type="entry name" value="PolyA"/>
    <property type="match status" value="1"/>
</dbReference>
<dbReference type="SUPFAM" id="SSF63570">
    <property type="entry name" value="PABC (PABP) domain"/>
    <property type="match status" value="1"/>
</dbReference>
<dbReference type="PANTHER" id="PTHR46276">
    <property type="entry name" value="E3 UBIQUITIN-PROTEIN LIGASE UBR5"/>
    <property type="match status" value="1"/>
</dbReference>
<gene>
    <name evidence="4" type="ORF">N7530_010200</name>
</gene>
<feature type="region of interest" description="Disordered" evidence="2">
    <location>
        <begin position="1"/>
        <end position="23"/>
    </location>
</feature>
<reference evidence="4" key="2">
    <citation type="journal article" date="2023" name="IMA Fungus">
        <title>Comparative genomic study of the Penicillium genus elucidates a diverse pangenome and 15 lateral gene transfer events.</title>
        <authorList>
            <person name="Petersen C."/>
            <person name="Sorensen T."/>
            <person name="Nielsen M.R."/>
            <person name="Sondergaard T.E."/>
            <person name="Sorensen J.L."/>
            <person name="Fitzpatrick D.A."/>
            <person name="Frisvad J.C."/>
            <person name="Nielsen K.L."/>
        </authorList>
    </citation>
    <scope>NUCLEOTIDE SEQUENCE</scope>
    <source>
        <strain evidence="4">IBT 17660</strain>
    </source>
</reference>
<dbReference type="InterPro" id="IPR036053">
    <property type="entry name" value="PABP-dom"/>
</dbReference>
<proteinExistence type="inferred from homology"/>
<protein>
    <recommendedName>
        <fullName evidence="3">PABC domain-containing protein</fullName>
    </recommendedName>
</protein>
<comment type="similarity">
    <text evidence="1">Belongs to the polyadenylate-binding protein type-1 family.</text>
</comment>
<dbReference type="Proteomes" id="UP001147760">
    <property type="component" value="Unassembled WGS sequence"/>
</dbReference>